<dbReference type="CDD" id="cd05289">
    <property type="entry name" value="MDR_like_2"/>
    <property type="match status" value="1"/>
</dbReference>
<proteinExistence type="predicted"/>
<dbReference type="InterPro" id="IPR020843">
    <property type="entry name" value="ER"/>
</dbReference>
<evidence type="ECO:0000256" key="1">
    <source>
        <dbReference type="ARBA" id="ARBA00022857"/>
    </source>
</evidence>
<dbReference type="SUPFAM" id="SSF50129">
    <property type="entry name" value="GroES-like"/>
    <property type="match status" value="1"/>
</dbReference>
<evidence type="ECO:0000259" key="3">
    <source>
        <dbReference type="SMART" id="SM00829"/>
    </source>
</evidence>
<evidence type="ECO:0000256" key="2">
    <source>
        <dbReference type="ARBA" id="ARBA00023002"/>
    </source>
</evidence>
<dbReference type="InterPro" id="IPR013154">
    <property type="entry name" value="ADH-like_N"/>
</dbReference>
<dbReference type="PANTHER" id="PTHR48106">
    <property type="entry name" value="QUINONE OXIDOREDUCTASE PIG3-RELATED"/>
    <property type="match status" value="1"/>
</dbReference>
<dbReference type="GO" id="GO:0070402">
    <property type="term" value="F:NADPH binding"/>
    <property type="evidence" value="ECO:0007669"/>
    <property type="project" value="TreeGrafter"/>
</dbReference>
<dbReference type="Gene3D" id="3.40.50.720">
    <property type="entry name" value="NAD(P)-binding Rossmann-like Domain"/>
    <property type="match status" value="1"/>
</dbReference>
<dbReference type="RefSeq" id="WP_141846775.1">
    <property type="nucleotide sequence ID" value="NZ_BAAAPR010000008.1"/>
</dbReference>
<gene>
    <name evidence="4" type="ORF">FB458_0688</name>
</gene>
<keyword evidence="1" id="KW-0521">NADP</keyword>
<dbReference type="Pfam" id="PF13602">
    <property type="entry name" value="ADH_zinc_N_2"/>
    <property type="match status" value="1"/>
</dbReference>
<evidence type="ECO:0000313" key="5">
    <source>
        <dbReference type="Proteomes" id="UP000317893"/>
    </source>
</evidence>
<dbReference type="SMART" id="SM00829">
    <property type="entry name" value="PKS_ER"/>
    <property type="match status" value="1"/>
</dbReference>
<evidence type="ECO:0000313" key="4">
    <source>
        <dbReference type="EMBL" id="TQJ07620.1"/>
    </source>
</evidence>
<reference evidence="4 5" key="1">
    <citation type="submission" date="2019-06" db="EMBL/GenBank/DDBJ databases">
        <title>Sequencing the genomes of 1000 actinobacteria strains.</title>
        <authorList>
            <person name="Klenk H.-P."/>
        </authorList>
    </citation>
    <scope>NUCLEOTIDE SEQUENCE [LARGE SCALE GENOMIC DNA]</scope>
    <source>
        <strain evidence="4 5">DSM 18607</strain>
    </source>
</reference>
<dbReference type="Gene3D" id="3.90.180.10">
    <property type="entry name" value="Medium-chain alcohol dehydrogenases, catalytic domain"/>
    <property type="match status" value="1"/>
</dbReference>
<sequence length="313" mass="31822">MSTRIVTAADFGGPEQLRLQTVPTPEPGPGEVRVAVRAISVNPVDWKLYGGMFGRDPGLLTGFGAEVAGTVDAVGDGVTSYGPGDAVVVRSVPGGAYADHVLAPADLLTAKPAGVSWEAAASVPVVGGTAVHALEAVHLGEGESVVVHGGSGGVGRLVVQLAVRRGARVVATASERHHDDLRALGAEPVAYGDGLLERLRAAAPDGRFDAAVDTVGTDEALDSSVALVADPQRVVTIAGFARFQELGIKAIGGGPGAEPGEDVRAAAVPQVLDLLARGEVTIPIARTFPLEETAEAHRLSRDAHPGGKLVVLP</sequence>
<comment type="caution">
    <text evidence="4">The sequence shown here is derived from an EMBL/GenBank/DDBJ whole genome shotgun (WGS) entry which is preliminary data.</text>
</comment>
<accession>A0A542DWZ3</accession>
<organism evidence="4 5">
    <name type="scientific">Lapillicoccus jejuensis</name>
    <dbReference type="NCBI Taxonomy" id="402171"/>
    <lineage>
        <taxon>Bacteria</taxon>
        <taxon>Bacillati</taxon>
        <taxon>Actinomycetota</taxon>
        <taxon>Actinomycetes</taxon>
        <taxon>Micrococcales</taxon>
        <taxon>Intrasporangiaceae</taxon>
        <taxon>Lapillicoccus</taxon>
    </lineage>
</organism>
<dbReference type="AlphaFoldDB" id="A0A542DWZ3"/>
<name>A0A542DWZ3_9MICO</name>
<dbReference type="EMBL" id="VFMN01000001">
    <property type="protein sequence ID" value="TQJ07620.1"/>
    <property type="molecule type" value="Genomic_DNA"/>
</dbReference>
<dbReference type="OrthoDB" id="3175656at2"/>
<dbReference type="PANTHER" id="PTHR48106:SF18">
    <property type="entry name" value="QUINONE OXIDOREDUCTASE PIG3"/>
    <property type="match status" value="1"/>
</dbReference>
<keyword evidence="5" id="KW-1185">Reference proteome</keyword>
<feature type="domain" description="Enoyl reductase (ER)" evidence="3">
    <location>
        <begin position="12"/>
        <end position="311"/>
    </location>
</feature>
<dbReference type="SUPFAM" id="SSF51735">
    <property type="entry name" value="NAD(P)-binding Rossmann-fold domains"/>
    <property type="match status" value="1"/>
</dbReference>
<dbReference type="Proteomes" id="UP000317893">
    <property type="component" value="Unassembled WGS sequence"/>
</dbReference>
<protein>
    <submittedName>
        <fullName evidence="4">NADPH:quinone reductase-like Zn-dependent oxidoreductase</fullName>
    </submittedName>
</protein>
<keyword evidence="2" id="KW-0560">Oxidoreductase</keyword>
<dbReference type="GO" id="GO:0016651">
    <property type="term" value="F:oxidoreductase activity, acting on NAD(P)H"/>
    <property type="evidence" value="ECO:0007669"/>
    <property type="project" value="TreeGrafter"/>
</dbReference>
<dbReference type="InterPro" id="IPR011032">
    <property type="entry name" value="GroES-like_sf"/>
</dbReference>
<dbReference type="InterPro" id="IPR036291">
    <property type="entry name" value="NAD(P)-bd_dom_sf"/>
</dbReference>
<dbReference type="Pfam" id="PF08240">
    <property type="entry name" value="ADH_N"/>
    <property type="match status" value="1"/>
</dbReference>